<dbReference type="EMBL" id="LAZR01002975">
    <property type="protein sequence ID" value="KKN23397.1"/>
    <property type="molecule type" value="Genomic_DNA"/>
</dbReference>
<dbReference type="Gene3D" id="3.60.70.12">
    <property type="entry name" value="L-amino peptidase D-ALA esterase/amidase"/>
    <property type="match status" value="1"/>
</dbReference>
<organism evidence="1">
    <name type="scientific">marine sediment metagenome</name>
    <dbReference type="NCBI Taxonomy" id="412755"/>
    <lineage>
        <taxon>unclassified sequences</taxon>
        <taxon>metagenomes</taxon>
        <taxon>ecological metagenomes</taxon>
    </lineage>
</organism>
<dbReference type="AlphaFoldDB" id="A0A0F9PFZ2"/>
<comment type="caution">
    <text evidence="1">The sequence shown here is derived from an EMBL/GenBank/DDBJ whole genome shotgun (WGS) entry which is preliminary data.</text>
</comment>
<accession>A0A0F9PFZ2</accession>
<name>A0A0F9PFZ2_9ZZZZ</name>
<sequence length="54" mass="6051">MSRAIDPFHTLDDGDVLFMVTTDEIENNQVSPMAFGIMASDVVWDAVLNSYEKN</sequence>
<gene>
    <name evidence="1" type="ORF">LCGC14_0905440</name>
</gene>
<protein>
    <submittedName>
        <fullName evidence="1">Uncharacterized protein</fullName>
    </submittedName>
</protein>
<proteinExistence type="predicted"/>
<evidence type="ECO:0000313" key="1">
    <source>
        <dbReference type="EMBL" id="KKN23397.1"/>
    </source>
</evidence>
<reference evidence="1" key="1">
    <citation type="journal article" date="2015" name="Nature">
        <title>Complex archaea that bridge the gap between prokaryotes and eukaryotes.</title>
        <authorList>
            <person name="Spang A."/>
            <person name="Saw J.H."/>
            <person name="Jorgensen S.L."/>
            <person name="Zaremba-Niedzwiedzka K."/>
            <person name="Martijn J."/>
            <person name="Lind A.E."/>
            <person name="van Eijk R."/>
            <person name="Schleper C."/>
            <person name="Guy L."/>
            <person name="Ettema T.J."/>
        </authorList>
    </citation>
    <scope>NUCLEOTIDE SEQUENCE</scope>
</reference>